<evidence type="ECO:0000313" key="3">
    <source>
        <dbReference type="EMBL" id="ACS40378.1"/>
    </source>
</evidence>
<accession>C5ASD7</accession>
<gene>
    <name evidence="3" type="ordered locus">MexAM1_META1p2604</name>
</gene>
<sequence>MFAPVVHDLIHRVTGLDQPHGPGWIELVSVLVLVVAPAWTGRLALRLGWRWLRGRQRRRGAGSPERRSLERDVPRATLRFQLRLVLLSLLTLPAAWLRPGPPLARRPGRGAGSLQGDRAGPARAVRLRARLVRRESAVRGDHEVAAST</sequence>
<evidence type="ECO:0000256" key="1">
    <source>
        <dbReference type="SAM" id="MobiDB-lite"/>
    </source>
</evidence>
<dbReference type="HOGENOM" id="CLU_1756709_0_0_5"/>
<dbReference type="STRING" id="272630.MexAM1_META1p2604"/>
<evidence type="ECO:0000313" key="4">
    <source>
        <dbReference type="Proteomes" id="UP000009081"/>
    </source>
</evidence>
<dbReference type="AlphaFoldDB" id="C5ASD7"/>
<keyword evidence="4" id="KW-1185">Reference proteome</keyword>
<keyword evidence="2" id="KW-0472">Membrane</keyword>
<organism evidence="3 4">
    <name type="scientific">Methylorubrum extorquens (strain ATCC 14718 / DSM 1338 / JCM 2805 / NCIMB 9133 / AM1)</name>
    <name type="common">Methylobacterium extorquens</name>
    <dbReference type="NCBI Taxonomy" id="272630"/>
    <lineage>
        <taxon>Bacteria</taxon>
        <taxon>Pseudomonadati</taxon>
        <taxon>Pseudomonadota</taxon>
        <taxon>Alphaproteobacteria</taxon>
        <taxon>Hyphomicrobiales</taxon>
        <taxon>Methylobacteriaceae</taxon>
        <taxon>Methylorubrum</taxon>
    </lineage>
</organism>
<feature type="transmembrane region" description="Helical" evidence="2">
    <location>
        <begin position="27"/>
        <end position="49"/>
    </location>
</feature>
<dbReference type="Proteomes" id="UP000009081">
    <property type="component" value="Chromosome"/>
</dbReference>
<keyword evidence="2" id="KW-1133">Transmembrane helix</keyword>
<dbReference type="KEGG" id="mea:Mex_1p2604"/>
<name>C5ASD7_METEA</name>
<dbReference type="EMBL" id="CP001510">
    <property type="protein sequence ID" value="ACS40378.1"/>
    <property type="molecule type" value="Genomic_DNA"/>
</dbReference>
<reference evidence="3 4" key="1">
    <citation type="journal article" date="2009" name="PLoS ONE">
        <title>Methylobacterium genome sequences: a reference blueprint to investigate microbial metabolism of C1 compounds from natural and industrial sources.</title>
        <authorList>
            <person name="Vuilleumier S."/>
            <person name="Chistoserdova L."/>
            <person name="Lee M.-C."/>
            <person name="Bringel F."/>
            <person name="Lajus A."/>
            <person name="Zhou Y."/>
            <person name="Gourion B."/>
            <person name="Barbe V."/>
            <person name="Chang J."/>
            <person name="Cruveiller S."/>
            <person name="Dossat C."/>
            <person name="Gillett W."/>
            <person name="Gruffaz C."/>
            <person name="Haugen E."/>
            <person name="Hourcade E."/>
            <person name="Levy R."/>
            <person name="Mangenot S."/>
            <person name="Muller E."/>
            <person name="Nadalig T."/>
            <person name="Pagni M."/>
            <person name="Penny C."/>
            <person name="Peyraud R."/>
            <person name="Robinson D.G."/>
            <person name="Roche D."/>
            <person name="Rouy Z."/>
            <person name="Saenampechek C."/>
            <person name="Salvignol G."/>
            <person name="Vallenet D."/>
            <person name="Wu Z."/>
            <person name="Marx C.J."/>
            <person name="Vorholt J.A."/>
            <person name="Olson M.V."/>
            <person name="Kaul R."/>
            <person name="Weissenbach J."/>
            <person name="Medigue C."/>
            <person name="Lidstrom M.E."/>
        </authorList>
    </citation>
    <scope>NUCLEOTIDE SEQUENCE [LARGE SCALE GENOMIC DNA]</scope>
    <source>
        <strain evidence="4">ATCC 14718 / DSM 1338 / JCM 2805 / NCIMB 9133 / AM1</strain>
    </source>
</reference>
<evidence type="ECO:0000256" key="2">
    <source>
        <dbReference type="SAM" id="Phobius"/>
    </source>
</evidence>
<protein>
    <submittedName>
        <fullName evidence="3">Uncharacterized protein</fullName>
    </submittedName>
</protein>
<keyword evidence="2" id="KW-0812">Transmembrane</keyword>
<feature type="region of interest" description="Disordered" evidence="1">
    <location>
        <begin position="101"/>
        <end position="120"/>
    </location>
</feature>
<proteinExistence type="predicted"/>